<accession>A0AA39MUR0</accession>
<dbReference type="GeneID" id="85353569"/>
<organism evidence="2 3">
    <name type="scientific">Armillaria tabescens</name>
    <name type="common">Ringless honey mushroom</name>
    <name type="synonym">Agaricus tabescens</name>
    <dbReference type="NCBI Taxonomy" id="1929756"/>
    <lineage>
        <taxon>Eukaryota</taxon>
        <taxon>Fungi</taxon>
        <taxon>Dikarya</taxon>
        <taxon>Basidiomycota</taxon>
        <taxon>Agaricomycotina</taxon>
        <taxon>Agaricomycetes</taxon>
        <taxon>Agaricomycetidae</taxon>
        <taxon>Agaricales</taxon>
        <taxon>Marasmiineae</taxon>
        <taxon>Physalacriaceae</taxon>
        <taxon>Desarmillaria</taxon>
    </lineage>
</organism>
<gene>
    <name evidence="2" type="ORF">EV420DRAFT_1483849</name>
</gene>
<comment type="caution">
    <text evidence="2">The sequence shown here is derived from an EMBL/GenBank/DDBJ whole genome shotgun (WGS) entry which is preliminary data.</text>
</comment>
<proteinExistence type="predicted"/>
<dbReference type="Proteomes" id="UP001175211">
    <property type="component" value="Unassembled WGS sequence"/>
</dbReference>
<dbReference type="AlphaFoldDB" id="A0AA39MUR0"/>
<dbReference type="RefSeq" id="XP_060325968.1">
    <property type="nucleotide sequence ID" value="XM_060470021.1"/>
</dbReference>
<evidence type="ECO:0000256" key="1">
    <source>
        <dbReference type="SAM" id="MobiDB-lite"/>
    </source>
</evidence>
<evidence type="ECO:0000313" key="2">
    <source>
        <dbReference type="EMBL" id="KAK0446943.1"/>
    </source>
</evidence>
<sequence length="161" mass="17332">MSSGRKYLCKALVKLDTEASNTGPCSKVLKTKEAPLSIPAFPPEESQKRKKIDYAKSQNTDMSVTSRGSNSRLADLWTAIGHGSIWLATADVDKVGSVDVLVTQVSMKVFSSLSIARPFALAVGRTVQDITSAYNETKEASLHLKLISRPVGTLGVAYEAE</sequence>
<reference evidence="2" key="1">
    <citation type="submission" date="2023-06" db="EMBL/GenBank/DDBJ databases">
        <authorList>
            <consortium name="Lawrence Berkeley National Laboratory"/>
            <person name="Ahrendt S."/>
            <person name="Sahu N."/>
            <person name="Indic B."/>
            <person name="Wong-Bajracharya J."/>
            <person name="Merenyi Z."/>
            <person name="Ke H.-M."/>
            <person name="Monk M."/>
            <person name="Kocsube S."/>
            <person name="Drula E."/>
            <person name="Lipzen A."/>
            <person name="Balint B."/>
            <person name="Henrissat B."/>
            <person name="Andreopoulos B."/>
            <person name="Martin F.M."/>
            <person name="Harder C.B."/>
            <person name="Rigling D."/>
            <person name="Ford K.L."/>
            <person name="Foster G.D."/>
            <person name="Pangilinan J."/>
            <person name="Papanicolaou A."/>
            <person name="Barry K."/>
            <person name="LaButti K."/>
            <person name="Viragh M."/>
            <person name="Koriabine M."/>
            <person name="Yan M."/>
            <person name="Riley R."/>
            <person name="Champramary S."/>
            <person name="Plett K.L."/>
            <person name="Tsai I.J."/>
            <person name="Slot J."/>
            <person name="Sipos G."/>
            <person name="Plett J."/>
            <person name="Nagy L.G."/>
            <person name="Grigoriev I.V."/>
        </authorList>
    </citation>
    <scope>NUCLEOTIDE SEQUENCE</scope>
    <source>
        <strain evidence="2">CCBAS 213</strain>
    </source>
</reference>
<dbReference type="EMBL" id="JAUEPS010000045">
    <property type="protein sequence ID" value="KAK0446943.1"/>
    <property type="molecule type" value="Genomic_DNA"/>
</dbReference>
<protein>
    <submittedName>
        <fullName evidence="2">Uncharacterized protein</fullName>
    </submittedName>
</protein>
<feature type="compositionally biased region" description="Polar residues" evidence="1">
    <location>
        <begin position="56"/>
        <end position="69"/>
    </location>
</feature>
<keyword evidence="3" id="KW-1185">Reference proteome</keyword>
<evidence type="ECO:0000313" key="3">
    <source>
        <dbReference type="Proteomes" id="UP001175211"/>
    </source>
</evidence>
<name>A0AA39MUR0_ARMTA</name>
<feature type="region of interest" description="Disordered" evidence="1">
    <location>
        <begin position="38"/>
        <end position="69"/>
    </location>
</feature>